<dbReference type="InterPro" id="IPR029063">
    <property type="entry name" value="SAM-dependent_MTases_sf"/>
</dbReference>
<dbReference type="Pfam" id="PF13489">
    <property type="entry name" value="Methyltransf_23"/>
    <property type="match status" value="1"/>
</dbReference>
<reference evidence="1 2" key="1">
    <citation type="submission" date="2015-09" db="EMBL/GenBank/DDBJ databases">
        <title>Host preference determinants of Valsa canker pathogens revealed by comparative genomics.</title>
        <authorList>
            <person name="Yin Z."/>
            <person name="Huang L."/>
        </authorList>
    </citation>
    <scope>NUCLEOTIDE SEQUENCE [LARGE SCALE GENOMIC DNA]</scope>
    <source>
        <strain evidence="1 2">YSFL</strain>
    </source>
</reference>
<evidence type="ECO:0000313" key="2">
    <source>
        <dbReference type="Proteomes" id="UP000284375"/>
    </source>
</evidence>
<organism evidence="1 2">
    <name type="scientific">Cytospora chrysosperma</name>
    <name type="common">Cytospora canker fungus</name>
    <name type="synonym">Sphaeria chrysosperma</name>
    <dbReference type="NCBI Taxonomy" id="252740"/>
    <lineage>
        <taxon>Eukaryota</taxon>
        <taxon>Fungi</taxon>
        <taxon>Dikarya</taxon>
        <taxon>Ascomycota</taxon>
        <taxon>Pezizomycotina</taxon>
        <taxon>Sordariomycetes</taxon>
        <taxon>Sordariomycetidae</taxon>
        <taxon>Diaporthales</taxon>
        <taxon>Cytosporaceae</taxon>
        <taxon>Cytospora</taxon>
    </lineage>
</organism>
<protein>
    <recommendedName>
        <fullName evidence="3">Methyltransferase domain-containing protein</fullName>
    </recommendedName>
</protein>
<sequence>MSQITEIVAKEIDKSDIGTEDMSHLHGAKIYSQRGLELYDPIVHGFMSPYAWRCEATKLCAFFNRNVERANRTAEQTHAPRIMDIGCGTGYFLASAPIAKGGEVVLVDLNPNCLDASLPVVTRAHPECVAKTVVGDFLATGDEPLSLFAQGTTTGDGGFDAISTMFLLHCLPGPPRGKAEALCRMGRLLRGPDSVLFGATILGKGTGQNLLARFGLWLNNSKGIFSNYEDDAESFVEFDAGVWYGGRHEDRGKKTRSAAQCWGYGPQEVSCDLKGVSSSG</sequence>
<evidence type="ECO:0000313" key="1">
    <source>
        <dbReference type="EMBL" id="ROW00693.1"/>
    </source>
</evidence>
<keyword evidence="2" id="KW-1185">Reference proteome</keyword>
<dbReference type="AlphaFoldDB" id="A0A423WBN2"/>
<proteinExistence type="predicted"/>
<dbReference type="SUPFAM" id="SSF53335">
    <property type="entry name" value="S-adenosyl-L-methionine-dependent methyltransferases"/>
    <property type="match status" value="1"/>
</dbReference>
<comment type="caution">
    <text evidence="1">The sequence shown here is derived from an EMBL/GenBank/DDBJ whole genome shotgun (WGS) entry which is preliminary data.</text>
</comment>
<gene>
    <name evidence="1" type="ORF">VSDG_03382</name>
</gene>
<name>A0A423WBN2_CYTCH</name>
<dbReference type="Proteomes" id="UP000284375">
    <property type="component" value="Unassembled WGS sequence"/>
</dbReference>
<dbReference type="Gene3D" id="3.40.50.150">
    <property type="entry name" value="Vaccinia Virus protein VP39"/>
    <property type="match status" value="1"/>
</dbReference>
<dbReference type="EMBL" id="LJZO01000008">
    <property type="protein sequence ID" value="ROW00693.1"/>
    <property type="molecule type" value="Genomic_DNA"/>
</dbReference>
<evidence type="ECO:0008006" key="3">
    <source>
        <dbReference type="Google" id="ProtNLM"/>
    </source>
</evidence>
<dbReference type="CDD" id="cd02440">
    <property type="entry name" value="AdoMet_MTases"/>
    <property type="match status" value="1"/>
</dbReference>
<dbReference type="OrthoDB" id="10061782at2759"/>
<accession>A0A423WBN2</accession>